<dbReference type="InterPro" id="IPR007435">
    <property type="entry name" value="DUF484"/>
</dbReference>
<gene>
    <name evidence="1" type="ORF">NKE59_09430</name>
</gene>
<dbReference type="PANTHER" id="PTHR38765">
    <property type="entry name" value="DUF484 DOMAIN-CONTAINING PROTEIN"/>
    <property type="match status" value="1"/>
</dbReference>
<sequence length="213" mass="23856">MSNQELSQEEQEALVAQWLLACPGFFERHAEVLQDVRLKDPHSDRAISLQERQMHLLRSQNQALNQRLNEMLRFGGRNDKTQQAMVAWLQQLIEAQEAAAVAVAIELGLSSIFEVEVCCLLQVDESFQALLDQPFCQIYADCPATFKEKIAQSKHNDADWQSIAILALPLGNDQCAALVLASSDPERFTKDMGAFYLKQIAGLAAAALRRVAW</sequence>
<dbReference type="AlphaFoldDB" id="A0AAU8A2P8"/>
<protein>
    <submittedName>
        <fullName evidence="1">DUF484 family protein</fullName>
    </submittedName>
</protein>
<name>A0AAU8A2P8_9BURK</name>
<organism evidence="1">
    <name type="scientific">Polynucleobacter sp. UK-FUSCHL-C3</name>
    <dbReference type="NCBI Taxonomy" id="2955208"/>
    <lineage>
        <taxon>Bacteria</taxon>
        <taxon>Pseudomonadati</taxon>
        <taxon>Pseudomonadota</taxon>
        <taxon>Betaproteobacteria</taxon>
        <taxon>Burkholderiales</taxon>
        <taxon>Burkholderiaceae</taxon>
        <taxon>Polynucleobacter</taxon>
    </lineage>
</organism>
<dbReference type="RefSeq" id="WP_353438759.1">
    <property type="nucleotide sequence ID" value="NZ_CP099959.1"/>
</dbReference>
<evidence type="ECO:0000313" key="1">
    <source>
        <dbReference type="EMBL" id="XCC57685.1"/>
    </source>
</evidence>
<reference evidence="1" key="1">
    <citation type="submission" date="2022-06" db="EMBL/GenBank/DDBJ databases">
        <title>New Polynucleobacter species.</title>
        <authorList>
            <person name="Hahn M.W."/>
        </authorList>
    </citation>
    <scope>NUCLEOTIDE SEQUENCE</scope>
    <source>
        <strain evidence="1">UK-FUSCHL-C3</strain>
    </source>
</reference>
<dbReference type="InterPro" id="IPR029016">
    <property type="entry name" value="GAF-like_dom_sf"/>
</dbReference>
<proteinExistence type="predicted"/>
<dbReference type="EMBL" id="CP099959">
    <property type="protein sequence ID" value="XCC57685.1"/>
    <property type="molecule type" value="Genomic_DNA"/>
</dbReference>
<dbReference type="Pfam" id="PF04340">
    <property type="entry name" value="DUF484"/>
    <property type="match status" value="1"/>
</dbReference>
<accession>A0AAU8A2P8</accession>
<dbReference type="PANTHER" id="PTHR38765:SF1">
    <property type="entry name" value="DUF484 DOMAIN-CONTAINING PROTEIN"/>
    <property type="match status" value="1"/>
</dbReference>
<dbReference type="Gene3D" id="3.30.450.40">
    <property type="match status" value="1"/>
</dbReference>